<sequence>MSEPAAAPEFVRQLVVRLRRRGLPIGVDDCLTLRAALCAGFGIASAREFEVLCVSLWAKSVSEQETIRAVLAAVDVPRWDDVVPVEAPGAVAETVNAGKDAPSEPMAETPVPTDTPAPRDLPTVHRMTGMSLMPPSTGQFDSGLTVAPQYPLTAREIAQTWRRLRRPVRYGAATEVDVDATIDGYSRTGVFTGPILIPPRRNTARLMLLVDRNGSMTPYGNFVQHLVREIHHAGRLESIATWYFHNLPSTRADTSLLRELPDPFSPELDPILARIAPSAAGRLYADPELTEPRTLASVLEVTPPGTVAVIISDGGAARGTLQTARLVGTIAMIKALRCPVAWINPVPAHRWPGTTAEQIARHVPMSELTAEGLHRAVDALRGQPRRTERPL</sequence>
<evidence type="ECO:0000256" key="1">
    <source>
        <dbReference type="SAM" id="MobiDB-lite"/>
    </source>
</evidence>
<proteinExistence type="predicted"/>
<dbReference type="HOGENOM" id="CLU_789492_0_0_11"/>
<gene>
    <name evidence="2" type="ordered locus">AMIS_39910</name>
</gene>
<feature type="region of interest" description="Disordered" evidence="1">
    <location>
        <begin position="97"/>
        <end position="119"/>
    </location>
</feature>
<organism evidence="2 3">
    <name type="scientific">Actinoplanes missouriensis (strain ATCC 14538 / DSM 43046 / CBS 188.64 / JCM 3121 / NBRC 102363 / NCIMB 12654 / NRRL B-3342 / UNCC 431)</name>
    <dbReference type="NCBI Taxonomy" id="512565"/>
    <lineage>
        <taxon>Bacteria</taxon>
        <taxon>Bacillati</taxon>
        <taxon>Actinomycetota</taxon>
        <taxon>Actinomycetes</taxon>
        <taxon>Micromonosporales</taxon>
        <taxon>Micromonosporaceae</taxon>
        <taxon>Actinoplanes</taxon>
    </lineage>
</organism>
<dbReference type="KEGG" id="ams:AMIS_39910"/>
<keyword evidence="3" id="KW-1185">Reference proteome</keyword>
<dbReference type="PANTHER" id="PTHR39338">
    <property type="entry name" value="BLL5662 PROTEIN-RELATED"/>
    <property type="match status" value="1"/>
</dbReference>
<dbReference type="STRING" id="512565.AMIS_39910"/>
<accession>I0H874</accession>
<dbReference type="RefSeq" id="WP_014444105.1">
    <property type="nucleotide sequence ID" value="NC_017093.1"/>
</dbReference>
<evidence type="ECO:0008006" key="4">
    <source>
        <dbReference type="Google" id="ProtNLM"/>
    </source>
</evidence>
<protein>
    <recommendedName>
        <fullName evidence="4">VWA containing CoxE family protein</fullName>
    </recommendedName>
</protein>
<dbReference type="eggNOG" id="COG3825">
    <property type="taxonomic scope" value="Bacteria"/>
</dbReference>
<name>I0H874_ACTM4</name>
<dbReference type="EMBL" id="AP012319">
    <property type="protein sequence ID" value="BAL89211.1"/>
    <property type="molecule type" value="Genomic_DNA"/>
</dbReference>
<dbReference type="PANTHER" id="PTHR39338:SF7">
    <property type="entry name" value="BLL6692 PROTEIN"/>
    <property type="match status" value="1"/>
</dbReference>
<reference evidence="2 3" key="1">
    <citation type="submission" date="2012-02" db="EMBL/GenBank/DDBJ databases">
        <title>Complete genome sequence of Actinoplanes missouriensis 431 (= NBRC 102363).</title>
        <authorList>
            <person name="Ohnishi Y."/>
            <person name="Ishikawa J."/>
            <person name="Sekine M."/>
            <person name="Hosoyama A."/>
            <person name="Harada T."/>
            <person name="Narita H."/>
            <person name="Hata T."/>
            <person name="Konno Y."/>
            <person name="Tutikane K."/>
            <person name="Fujita N."/>
            <person name="Horinouchi S."/>
            <person name="Hayakawa M."/>
        </authorList>
    </citation>
    <scope>NUCLEOTIDE SEQUENCE [LARGE SCALE GENOMIC DNA]</scope>
    <source>
        <strain evidence="3">ATCC 14538 / DSM 43046 / CBS 188.64 / JCM 3121 / NBRC 102363 / NCIMB 12654 / NRRL B-3342 / UNCC 431</strain>
    </source>
</reference>
<dbReference type="AlphaFoldDB" id="I0H874"/>
<evidence type="ECO:0000313" key="3">
    <source>
        <dbReference type="Proteomes" id="UP000007882"/>
    </source>
</evidence>
<evidence type="ECO:0000313" key="2">
    <source>
        <dbReference type="EMBL" id="BAL89211.1"/>
    </source>
</evidence>
<dbReference type="PATRIC" id="fig|512565.3.peg.3977"/>
<dbReference type="Proteomes" id="UP000007882">
    <property type="component" value="Chromosome"/>
</dbReference>